<keyword evidence="3" id="KW-1185">Reference proteome</keyword>
<organism evidence="2 3">
    <name type="scientific">Flexibacter flexilis DSM 6793</name>
    <dbReference type="NCBI Taxonomy" id="927664"/>
    <lineage>
        <taxon>Bacteria</taxon>
        <taxon>Pseudomonadati</taxon>
        <taxon>Bacteroidota</taxon>
        <taxon>Cytophagia</taxon>
        <taxon>Cytophagales</taxon>
        <taxon>Flexibacteraceae</taxon>
        <taxon>Flexibacter</taxon>
    </lineage>
</organism>
<sequence length="125" mass="14232">MEHIGLKIKTLCKEKNITVQELSNKLGKTRQNVYKDFGRNNFTNKTLQKYADVIGVDVVSILGDNPPHNTTLNENLTIQELKDENARLKGQIEAKDQIIAELMGKHFVGKFIRPLVWKKNTEAEA</sequence>
<reference evidence="2 3" key="1">
    <citation type="submission" date="2016-10" db="EMBL/GenBank/DDBJ databases">
        <authorList>
            <person name="de Groot N.N."/>
        </authorList>
    </citation>
    <scope>NUCLEOTIDE SEQUENCE [LARGE SCALE GENOMIC DNA]</scope>
    <source>
        <strain evidence="2 3">DSM 6793</strain>
    </source>
</reference>
<dbReference type="PROSITE" id="PS50943">
    <property type="entry name" value="HTH_CROC1"/>
    <property type="match status" value="1"/>
</dbReference>
<evidence type="ECO:0000313" key="2">
    <source>
        <dbReference type="EMBL" id="SFC33019.1"/>
    </source>
</evidence>
<dbReference type="Proteomes" id="UP000199514">
    <property type="component" value="Unassembled WGS sequence"/>
</dbReference>
<evidence type="ECO:0000313" key="3">
    <source>
        <dbReference type="Proteomes" id="UP000199514"/>
    </source>
</evidence>
<accession>A0A1I1I9A0</accession>
<proteinExistence type="predicted"/>
<dbReference type="InterPro" id="IPR010982">
    <property type="entry name" value="Lambda_DNA-bd_dom_sf"/>
</dbReference>
<name>A0A1I1I9A0_9BACT</name>
<gene>
    <name evidence="2" type="ORF">SAMN05421780_104281</name>
</gene>
<dbReference type="Pfam" id="PF13443">
    <property type="entry name" value="HTH_26"/>
    <property type="match status" value="1"/>
</dbReference>
<dbReference type="CDD" id="cd00093">
    <property type="entry name" value="HTH_XRE"/>
    <property type="match status" value="1"/>
</dbReference>
<dbReference type="SMART" id="SM00530">
    <property type="entry name" value="HTH_XRE"/>
    <property type="match status" value="1"/>
</dbReference>
<dbReference type="SUPFAM" id="SSF47413">
    <property type="entry name" value="lambda repressor-like DNA-binding domains"/>
    <property type="match status" value="1"/>
</dbReference>
<dbReference type="GO" id="GO:0003677">
    <property type="term" value="F:DNA binding"/>
    <property type="evidence" value="ECO:0007669"/>
    <property type="project" value="InterPro"/>
</dbReference>
<dbReference type="InterPro" id="IPR001387">
    <property type="entry name" value="Cro/C1-type_HTH"/>
</dbReference>
<feature type="domain" description="HTH cro/C1-type" evidence="1">
    <location>
        <begin position="8"/>
        <end position="61"/>
    </location>
</feature>
<dbReference type="EMBL" id="FOLE01000004">
    <property type="protein sequence ID" value="SFC33019.1"/>
    <property type="molecule type" value="Genomic_DNA"/>
</dbReference>
<dbReference type="RefSeq" id="WP_091511207.1">
    <property type="nucleotide sequence ID" value="NZ_FOLE01000004.1"/>
</dbReference>
<dbReference type="AlphaFoldDB" id="A0A1I1I9A0"/>
<dbReference type="OrthoDB" id="1357763at2"/>
<dbReference type="STRING" id="927664.SAMN05421780_104281"/>
<dbReference type="Gene3D" id="1.10.260.40">
    <property type="entry name" value="lambda repressor-like DNA-binding domains"/>
    <property type="match status" value="1"/>
</dbReference>
<evidence type="ECO:0000259" key="1">
    <source>
        <dbReference type="PROSITE" id="PS50943"/>
    </source>
</evidence>
<protein>
    <recommendedName>
        <fullName evidence="1">HTH cro/C1-type domain-containing protein</fullName>
    </recommendedName>
</protein>